<sequence length="191" mass="20270">MLRSQILPQTDSCYRLLSSFVKLKQLDKAWIVYAEMFRARIRSTVHTFNIMINVLCKQGLVTVKCEASPVARFASQELSSNITPCPPPPVVVGGGGACGGLVTNFIICGSTPDSSMKRVKDLAFSELTLLAENVDHDVEGVEGGSDPGAEHLGVDDPGLVELLELDEGGEQAVAGVGLGEDLGSEHEAEEG</sequence>
<dbReference type="AlphaFoldDB" id="A0A5P1FFT8"/>
<gene>
    <name evidence="2" type="ORF">A4U43_C03F17460</name>
</gene>
<dbReference type="Pfam" id="PF13041">
    <property type="entry name" value="PPR_2"/>
    <property type="match status" value="1"/>
</dbReference>
<dbReference type="InterPro" id="IPR011990">
    <property type="entry name" value="TPR-like_helical_dom_sf"/>
</dbReference>
<protein>
    <recommendedName>
        <fullName evidence="4">Pentatricopeptide repeat-containing protein</fullName>
    </recommendedName>
</protein>
<organism evidence="2 3">
    <name type="scientific">Asparagus officinalis</name>
    <name type="common">Garden asparagus</name>
    <dbReference type="NCBI Taxonomy" id="4686"/>
    <lineage>
        <taxon>Eukaryota</taxon>
        <taxon>Viridiplantae</taxon>
        <taxon>Streptophyta</taxon>
        <taxon>Embryophyta</taxon>
        <taxon>Tracheophyta</taxon>
        <taxon>Spermatophyta</taxon>
        <taxon>Magnoliopsida</taxon>
        <taxon>Liliopsida</taxon>
        <taxon>Asparagales</taxon>
        <taxon>Asparagaceae</taxon>
        <taxon>Asparagoideae</taxon>
        <taxon>Asparagus</taxon>
    </lineage>
</organism>
<name>A0A5P1FFT8_ASPOF</name>
<dbReference type="Gramene" id="ONK75491">
    <property type="protein sequence ID" value="ONK75491"/>
    <property type="gene ID" value="A4U43_C03F17460"/>
</dbReference>
<proteinExistence type="predicted"/>
<dbReference type="InterPro" id="IPR002885">
    <property type="entry name" value="PPR_rpt"/>
</dbReference>
<dbReference type="EMBL" id="CM007383">
    <property type="protein sequence ID" value="ONK75491.1"/>
    <property type="molecule type" value="Genomic_DNA"/>
</dbReference>
<dbReference type="Proteomes" id="UP000243459">
    <property type="component" value="Chromosome 3"/>
</dbReference>
<dbReference type="Gene3D" id="1.25.40.10">
    <property type="entry name" value="Tetratricopeptide repeat domain"/>
    <property type="match status" value="1"/>
</dbReference>
<accession>A0A5P1FFT8</accession>
<keyword evidence="3" id="KW-1185">Reference proteome</keyword>
<evidence type="ECO:0000256" key="1">
    <source>
        <dbReference type="ARBA" id="ARBA00022737"/>
    </source>
</evidence>
<reference evidence="3" key="1">
    <citation type="journal article" date="2017" name="Nat. Commun.">
        <title>The asparagus genome sheds light on the origin and evolution of a young Y chromosome.</title>
        <authorList>
            <person name="Harkess A."/>
            <person name="Zhou J."/>
            <person name="Xu C."/>
            <person name="Bowers J.E."/>
            <person name="Van der Hulst R."/>
            <person name="Ayyampalayam S."/>
            <person name="Mercati F."/>
            <person name="Riccardi P."/>
            <person name="McKain M.R."/>
            <person name="Kakrana A."/>
            <person name="Tang H."/>
            <person name="Ray J."/>
            <person name="Groenendijk J."/>
            <person name="Arikit S."/>
            <person name="Mathioni S.M."/>
            <person name="Nakano M."/>
            <person name="Shan H."/>
            <person name="Telgmann-Rauber A."/>
            <person name="Kanno A."/>
            <person name="Yue Z."/>
            <person name="Chen H."/>
            <person name="Li W."/>
            <person name="Chen Y."/>
            <person name="Xu X."/>
            <person name="Zhang Y."/>
            <person name="Luo S."/>
            <person name="Chen H."/>
            <person name="Gao J."/>
            <person name="Mao Z."/>
            <person name="Pires J.C."/>
            <person name="Luo M."/>
            <person name="Kudrna D."/>
            <person name="Wing R.A."/>
            <person name="Meyers B.C."/>
            <person name="Yi K."/>
            <person name="Kong H."/>
            <person name="Lavrijsen P."/>
            <person name="Sunseri F."/>
            <person name="Falavigna A."/>
            <person name="Ye Y."/>
            <person name="Leebens-Mack J.H."/>
            <person name="Chen G."/>
        </authorList>
    </citation>
    <scope>NUCLEOTIDE SEQUENCE [LARGE SCALE GENOMIC DNA]</scope>
    <source>
        <strain evidence="3">cv. DH0086</strain>
    </source>
</reference>
<evidence type="ECO:0008006" key="4">
    <source>
        <dbReference type="Google" id="ProtNLM"/>
    </source>
</evidence>
<evidence type="ECO:0000313" key="2">
    <source>
        <dbReference type="EMBL" id="ONK75491.1"/>
    </source>
</evidence>
<keyword evidence="1" id="KW-0677">Repeat</keyword>
<evidence type="ECO:0000313" key="3">
    <source>
        <dbReference type="Proteomes" id="UP000243459"/>
    </source>
</evidence>